<feature type="domain" description="ABC transporter" evidence="4">
    <location>
        <begin position="2"/>
        <end position="231"/>
    </location>
</feature>
<dbReference type="InterPro" id="IPR003439">
    <property type="entry name" value="ABC_transporter-like_ATP-bd"/>
</dbReference>
<dbReference type="PANTHER" id="PTHR42939">
    <property type="entry name" value="ABC TRANSPORTER ATP-BINDING PROTEIN ALBC-RELATED"/>
    <property type="match status" value="1"/>
</dbReference>
<dbReference type="Proteomes" id="UP000198548">
    <property type="component" value="Unassembled WGS sequence"/>
</dbReference>
<evidence type="ECO:0000256" key="3">
    <source>
        <dbReference type="ARBA" id="ARBA00022840"/>
    </source>
</evidence>
<dbReference type="OrthoDB" id="2365508at2"/>
<name>A0A1H7X3T2_9LACT</name>
<keyword evidence="8" id="KW-1185">Reference proteome</keyword>
<dbReference type="GO" id="GO:0005524">
    <property type="term" value="F:ATP binding"/>
    <property type="evidence" value="ECO:0007669"/>
    <property type="project" value="UniProtKB-KW"/>
</dbReference>
<evidence type="ECO:0000259" key="4">
    <source>
        <dbReference type="PROSITE" id="PS50893"/>
    </source>
</evidence>
<dbReference type="SUPFAM" id="SSF52540">
    <property type="entry name" value="P-loop containing nucleoside triphosphate hydrolases"/>
    <property type="match status" value="1"/>
</dbReference>
<sequence length="299" mass="34023">MLEIKNVSQSFGNNVVLDNVSIVITKGEIIGLVAPNGTGKTTLLNIIMNFLSPDSGKVTYNEKLDYSTKKKEIQMRRHLSFLPEIDDLYGELTGMEHLNYYARLWSQSTKEVQPIVDRLNMAHYVKNPVKTYSLGMRQRLCFALLLAADTDVMLMDEVMNGLDPDNVDLLTSELIKLKEQGKIILIASHLLNNLDLYADRVLFLKDGQVALETHNSEQKKDLYLKVLIPEKEYELLKTENQLPEGTRYIASALFCLPLTGMNATEVGEWTSFFYSKGYTETRIGKIGSSEWYNELYTND</sequence>
<dbReference type="Gene3D" id="3.40.50.300">
    <property type="entry name" value="P-loop containing nucleotide triphosphate hydrolases"/>
    <property type="match status" value="1"/>
</dbReference>
<dbReference type="AlphaFoldDB" id="A0A1H7X3T2"/>
<dbReference type="GO" id="GO:0016887">
    <property type="term" value="F:ATP hydrolysis activity"/>
    <property type="evidence" value="ECO:0007669"/>
    <property type="project" value="InterPro"/>
</dbReference>
<evidence type="ECO:0000256" key="1">
    <source>
        <dbReference type="ARBA" id="ARBA00022448"/>
    </source>
</evidence>
<dbReference type="InterPro" id="IPR003593">
    <property type="entry name" value="AAA+_ATPase"/>
</dbReference>
<dbReference type="RefSeq" id="WP_091489806.1">
    <property type="nucleotide sequence ID" value="NZ_BJUX01000039.1"/>
</dbReference>
<evidence type="ECO:0000313" key="8">
    <source>
        <dbReference type="Proteomes" id="UP000321425"/>
    </source>
</evidence>
<dbReference type="InterPro" id="IPR051782">
    <property type="entry name" value="ABC_Transporter_VariousFunc"/>
</dbReference>
<dbReference type="STRING" id="426703.SAMN04488100_1443"/>
<accession>A0A1H7X3T2</accession>
<evidence type="ECO:0000313" key="6">
    <source>
        <dbReference type="EMBL" id="SEM27857.1"/>
    </source>
</evidence>
<reference evidence="6 7" key="1">
    <citation type="submission" date="2016-10" db="EMBL/GenBank/DDBJ databases">
        <authorList>
            <person name="de Groot N.N."/>
        </authorList>
    </citation>
    <scope>NUCLEOTIDE SEQUENCE [LARGE SCALE GENOMIC DNA]</scope>
    <source>
        <strain evidence="6 7">DSM 19182</strain>
    </source>
</reference>
<organism evidence="6 7">
    <name type="scientific">Alkalibacterium putridalgicola</name>
    <dbReference type="NCBI Taxonomy" id="426703"/>
    <lineage>
        <taxon>Bacteria</taxon>
        <taxon>Bacillati</taxon>
        <taxon>Bacillota</taxon>
        <taxon>Bacilli</taxon>
        <taxon>Lactobacillales</taxon>
        <taxon>Carnobacteriaceae</taxon>
        <taxon>Alkalibacterium</taxon>
    </lineage>
</organism>
<evidence type="ECO:0000313" key="5">
    <source>
        <dbReference type="EMBL" id="GEK90231.1"/>
    </source>
</evidence>
<dbReference type="EMBL" id="BJUX01000039">
    <property type="protein sequence ID" value="GEK90231.1"/>
    <property type="molecule type" value="Genomic_DNA"/>
</dbReference>
<gene>
    <name evidence="5" type="ORF">APU01nite_22700</name>
    <name evidence="6" type="ORF">SAMN04488100_1443</name>
</gene>
<keyword evidence="2" id="KW-0547">Nucleotide-binding</keyword>
<evidence type="ECO:0000313" key="7">
    <source>
        <dbReference type="Proteomes" id="UP000198548"/>
    </source>
</evidence>
<dbReference type="SMART" id="SM00382">
    <property type="entry name" value="AAA"/>
    <property type="match status" value="1"/>
</dbReference>
<dbReference type="Pfam" id="PF00005">
    <property type="entry name" value="ABC_tran"/>
    <property type="match status" value="1"/>
</dbReference>
<protein>
    <submittedName>
        <fullName evidence="6">ABC-2 type transport system ATP-binding protein</fullName>
    </submittedName>
    <submittedName>
        <fullName evidence="5">Multidrug ABC transporter ATP-binding protein</fullName>
    </submittedName>
</protein>
<keyword evidence="1" id="KW-0813">Transport</keyword>
<dbReference type="InterPro" id="IPR017871">
    <property type="entry name" value="ABC_transporter-like_CS"/>
</dbReference>
<proteinExistence type="predicted"/>
<dbReference type="PROSITE" id="PS00211">
    <property type="entry name" value="ABC_TRANSPORTER_1"/>
    <property type="match status" value="1"/>
</dbReference>
<dbReference type="EMBL" id="FOBL01000044">
    <property type="protein sequence ID" value="SEM27857.1"/>
    <property type="molecule type" value="Genomic_DNA"/>
</dbReference>
<evidence type="ECO:0000256" key="2">
    <source>
        <dbReference type="ARBA" id="ARBA00022741"/>
    </source>
</evidence>
<dbReference type="CDD" id="cd03230">
    <property type="entry name" value="ABC_DR_subfamily_A"/>
    <property type="match status" value="1"/>
</dbReference>
<dbReference type="PANTHER" id="PTHR42939:SF1">
    <property type="entry name" value="ABC TRANSPORTER ATP-BINDING PROTEIN ALBC-RELATED"/>
    <property type="match status" value="1"/>
</dbReference>
<dbReference type="Proteomes" id="UP000321425">
    <property type="component" value="Unassembled WGS sequence"/>
</dbReference>
<dbReference type="PROSITE" id="PS50893">
    <property type="entry name" value="ABC_TRANSPORTER_2"/>
    <property type="match status" value="1"/>
</dbReference>
<dbReference type="InterPro" id="IPR027417">
    <property type="entry name" value="P-loop_NTPase"/>
</dbReference>
<keyword evidence="3 6" id="KW-0067">ATP-binding</keyword>
<reference evidence="5 8" key="2">
    <citation type="submission" date="2019-07" db="EMBL/GenBank/DDBJ databases">
        <title>Whole genome shotgun sequence of Alkalibacterium putridalgicola NBRC 103243.</title>
        <authorList>
            <person name="Hosoyama A."/>
            <person name="Uohara A."/>
            <person name="Ohji S."/>
            <person name="Ichikawa N."/>
        </authorList>
    </citation>
    <scope>NUCLEOTIDE SEQUENCE [LARGE SCALE GENOMIC DNA]</scope>
    <source>
        <strain evidence="5 8">NBRC 103243</strain>
    </source>
</reference>